<evidence type="ECO:0008006" key="5">
    <source>
        <dbReference type="Google" id="ProtNLM"/>
    </source>
</evidence>
<comment type="similarity">
    <text evidence="1">Belongs to the colicins ColE2/ColE8/ColE9 and pyocins S1/S2 family.</text>
</comment>
<evidence type="ECO:0000256" key="2">
    <source>
        <dbReference type="ARBA" id="ARBA00023025"/>
    </source>
</evidence>
<evidence type="ECO:0000256" key="1">
    <source>
        <dbReference type="ARBA" id="ARBA00009346"/>
    </source>
</evidence>
<dbReference type="InterPro" id="IPR000290">
    <property type="entry name" value="Colicin_pyocin"/>
</dbReference>
<dbReference type="RefSeq" id="WP_076321110.1">
    <property type="nucleotide sequence ID" value="NZ_MRTF01000001.1"/>
</dbReference>
<dbReference type="Proteomes" id="UP000187074">
    <property type="component" value="Unassembled WGS sequence"/>
</dbReference>
<gene>
    <name evidence="3" type="ORF">BK123_04105</name>
</gene>
<name>A0A1R1B9M8_PAELA</name>
<dbReference type="GO" id="GO:0015643">
    <property type="term" value="F:toxic substance binding"/>
    <property type="evidence" value="ECO:0007669"/>
    <property type="project" value="InterPro"/>
</dbReference>
<dbReference type="EMBL" id="MRTF01000001">
    <property type="protein sequence ID" value="OME96768.1"/>
    <property type="molecule type" value="Genomic_DNA"/>
</dbReference>
<dbReference type="InterPro" id="IPR035900">
    <property type="entry name" value="Colicin_E_sf"/>
</dbReference>
<dbReference type="Pfam" id="PF01320">
    <property type="entry name" value="Colicin_Pyocin"/>
    <property type="match status" value="1"/>
</dbReference>
<accession>A0A1R1B9M8</accession>
<dbReference type="OrthoDB" id="6555806at2"/>
<dbReference type="AlphaFoldDB" id="A0A1R1B9M8"/>
<proteinExistence type="inferred from homology"/>
<keyword evidence="2" id="KW-0079">Bacteriocin immunity</keyword>
<dbReference type="GO" id="GO:0030153">
    <property type="term" value="P:bacteriocin immunity"/>
    <property type="evidence" value="ECO:0007669"/>
    <property type="project" value="UniProtKB-KW"/>
</dbReference>
<organism evidence="3 4">
    <name type="scientific">Paenibacillus lautus</name>
    <name type="common">Bacillus lautus</name>
    <dbReference type="NCBI Taxonomy" id="1401"/>
    <lineage>
        <taxon>Bacteria</taxon>
        <taxon>Bacillati</taxon>
        <taxon>Bacillota</taxon>
        <taxon>Bacilli</taxon>
        <taxon>Bacillales</taxon>
        <taxon>Paenibacillaceae</taxon>
        <taxon>Paenibacillus</taxon>
    </lineage>
</organism>
<evidence type="ECO:0000313" key="3">
    <source>
        <dbReference type="EMBL" id="OME96768.1"/>
    </source>
</evidence>
<comment type="caution">
    <text evidence="3">The sequence shown here is derived from an EMBL/GenBank/DDBJ whole genome shotgun (WGS) entry which is preliminary data.</text>
</comment>
<sequence>MSELTRAQIVDLVTRLYNGDGSEEEVEEWIELLQRNVPHPDISNLIFWPEKDLTPEEIVKEAFHYKPIYISTNRGDRE</sequence>
<dbReference type="STRING" id="1401.BK123_04105"/>
<dbReference type="Gene3D" id="1.10.1200.20">
    <property type="entry name" value="Colicin E immunity protein"/>
    <property type="match status" value="1"/>
</dbReference>
<reference evidence="3 4" key="1">
    <citation type="submission" date="2016-11" db="EMBL/GenBank/DDBJ databases">
        <title>Paenibacillus species isolates.</title>
        <authorList>
            <person name="Beno S.M."/>
        </authorList>
    </citation>
    <scope>NUCLEOTIDE SEQUENCE [LARGE SCALE GENOMIC DNA]</scope>
    <source>
        <strain evidence="3 4">FSL F4-0100</strain>
    </source>
</reference>
<protein>
    <recommendedName>
        <fullName evidence="5">E9imm peptide</fullName>
    </recommendedName>
</protein>
<dbReference type="SUPFAM" id="SSF47345">
    <property type="entry name" value="Colicin E immunity proteins"/>
    <property type="match status" value="1"/>
</dbReference>
<evidence type="ECO:0000313" key="4">
    <source>
        <dbReference type="Proteomes" id="UP000187074"/>
    </source>
</evidence>